<evidence type="ECO:0000256" key="1">
    <source>
        <dbReference type="SAM" id="MobiDB-lite"/>
    </source>
</evidence>
<name>A0A8I6SCD5_CIMLE</name>
<sequence length="149" mass="16878">MSSDMKPFSSSLKLSVADEDPSEDSCGVMSTIQLIEKCSKKLKEAEATRDTDTSKYEWQFSSVDRDIKRESIFLHVDRKSKTFFLPYIVVFGLFLMAALTSVIFGSCYFSHCAYLPEDVKQSPLKILVTTFYNALVDIYLEPVEVGTKL</sequence>
<keyword evidence="4" id="KW-1185">Reference proteome</keyword>
<keyword evidence="2" id="KW-0812">Transmembrane</keyword>
<evidence type="ECO:0000313" key="3">
    <source>
        <dbReference type="EnsemblMetazoa" id="XP_014262530.1"/>
    </source>
</evidence>
<feature type="transmembrane region" description="Helical" evidence="2">
    <location>
        <begin position="84"/>
        <end position="104"/>
    </location>
</feature>
<keyword evidence="2" id="KW-1133">Transmembrane helix</keyword>
<organism evidence="3 4">
    <name type="scientific">Cimex lectularius</name>
    <name type="common">Bed bug</name>
    <name type="synonym">Acanthia lectularia</name>
    <dbReference type="NCBI Taxonomy" id="79782"/>
    <lineage>
        <taxon>Eukaryota</taxon>
        <taxon>Metazoa</taxon>
        <taxon>Ecdysozoa</taxon>
        <taxon>Arthropoda</taxon>
        <taxon>Hexapoda</taxon>
        <taxon>Insecta</taxon>
        <taxon>Pterygota</taxon>
        <taxon>Neoptera</taxon>
        <taxon>Paraneoptera</taxon>
        <taxon>Hemiptera</taxon>
        <taxon>Heteroptera</taxon>
        <taxon>Panheteroptera</taxon>
        <taxon>Cimicomorpha</taxon>
        <taxon>Cimicidae</taxon>
        <taxon>Cimex</taxon>
    </lineage>
</organism>
<evidence type="ECO:0000313" key="4">
    <source>
        <dbReference type="Proteomes" id="UP000494040"/>
    </source>
</evidence>
<dbReference type="KEGG" id="clec:106674384"/>
<feature type="region of interest" description="Disordered" evidence="1">
    <location>
        <begin position="1"/>
        <end position="25"/>
    </location>
</feature>
<dbReference type="EnsemblMetazoa" id="XM_014407044.2">
    <property type="protein sequence ID" value="XP_014262530.1"/>
    <property type="gene ID" value="LOC106674384"/>
</dbReference>
<protein>
    <submittedName>
        <fullName evidence="3">Uncharacterized protein</fullName>
    </submittedName>
</protein>
<proteinExistence type="predicted"/>
<dbReference type="Proteomes" id="UP000494040">
    <property type="component" value="Unassembled WGS sequence"/>
</dbReference>
<dbReference type="RefSeq" id="XP_014262530.1">
    <property type="nucleotide sequence ID" value="XM_014407044.2"/>
</dbReference>
<dbReference type="GeneID" id="106674384"/>
<feature type="compositionally biased region" description="Polar residues" evidence="1">
    <location>
        <begin position="1"/>
        <end position="13"/>
    </location>
</feature>
<evidence type="ECO:0000256" key="2">
    <source>
        <dbReference type="SAM" id="Phobius"/>
    </source>
</evidence>
<keyword evidence="2" id="KW-0472">Membrane</keyword>
<reference evidence="3" key="1">
    <citation type="submission" date="2022-01" db="UniProtKB">
        <authorList>
            <consortium name="EnsemblMetazoa"/>
        </authorList>
    </citation>
    <scope>IDENTIFICATION</scope>
</reference>
<dbReference type="AlphaFoldDB" id="A0A8I6SCD5"/>
<accession>A0A8I6SCD5</accession>